<dbReference type="OrthoDB" id="45037at2"/>
<evidence type="ECO:0000256" key="5">
    <source>
        <dbReference type="ARBA" id="ARBA00023136"/>
    </source>
</evidence>
<dbReference type="AlphaFoldDB" id="A0A060JHB2"/>
<dbReference type="STRING" id="529884.Rhola_00011490"/>
<evidence type="ECO:0000313" key="8">
    <source>
        <dbReference type="Proteomes" id="UP000067708"/>
    </source>
</evidence>
<accession>A0A060JHB2</accession>
<feature type="transmembrane region" description="Helical" evidence="6">
    <location>
        <begin position="112"/>
        <end position="133"/>
    </location>
</feature>
<evidence type="ECO:0000313" key="7">
    <source>
        <dbReference type="EMBL" id="AIC47942.1"/>
    </source>
</evidence>
<feature type="transmembrane region" description="Helical" evidence="6">
    <location>
        <begin position="325"/>
        <end position="344"/>
    </location>
</feature>
<dbReference type="HOGENOM" id="CLU_040769_0_2_11"/>
<dbReference type="RefSeq" id="WP_038503076.1">
    <property type="nucleotide sequence ID" value="NZ_CP007490.1"/>
</dbReference>
<organism evidence="7 8">
    <name type="scientific">Rhodoluna lacicola</name>
    <dbReference type="NCBI Taxonomy" id="529884"/>
    <lineage>
        <taxon>Bacteria</taxon>
        <taxon>Bacillati</taxon>
        <taxon>Actinomycetota</taxon>
        <taxon>Actinomycetes</taxon>
        <taxon>Micrococcales</taxon>
        <taxon>Microbacteriaceae</taxon>
        <taxon>Luna cluster</taxon>
        <taxon>Luna-1 subcluster</taxon>
        <taxon>Rhodoluna</taxon>
    </lineage>
</organism>
<keyword evidence="5 6" id="KW-0472">Membrane</keyword>
<proteinExistence type="predicted"/>
<evidence type="ECO:0000256" key="1">
    <source>
        <dbReference type="ARBA" id="ARBA00004651"/>
    </source>
</evidence>
<feature type="transmembrane region" description="Helical" evidence="6">
    <location>
        <begin position="139"/>
        <end position="161"/>
    </location>
</feature>
<dbReference type="eggNOG" id="COG4603">
    <property type="taxonomic scope" value="Bacteria"/>
</dbReference>
<dbReference type="GO" id="GO:0022857">
    <property type="term" value="F:transmembrane transporter activity"/>
    <property type="evidence" value="ECO:0007669"/>
    <property type="project" value="InterPro"/>
</dbReference>
<evidence type="ECO:0000256" key="3">
    <source>
        <dbReference type="ARBA" id="ARBA00022692"/>
    </source>
</evidence>
<evidence type="ECO:0000256" key="4">
    <source>
        <dbReference type="ARBA" id="ARBA00022989"/>
    </source>
</evidence>
<reference evidence="7 8" key="1">
    <citation type="journal article" date="2014" name="Int. J. Syst. Evol. Microbiol.">
        <title>Rhodoluna lacicola gen. nov., sp. nov., a planktonic freshwater bacterium with stream-lined genome.</title>
        <authorList>
            <person name="Hahn M."/>
            <person name="Schmidt J."/>
            <person name="Taipale S.J."/>
            <person name="Doolittle W.F."/>
            <person name="Koll U."/>
        </authorList>
    </citation>
    <scope>NUCLEOTIDE SEQUENCE [LARGE SCALE GENOMIC DNA]</scope>
    <source>
        <strain evidence="7 8">MWH-Ta8</strain>
    </source>
</reference>
<dbReference type="GO" id="GO:0005886">
    <property type="term" value="C:plasma membrane"/>
    <property type="evidence" value="ECO:0007669"/>
    <property type="project" value="UniProtKB-SubCell"/>
</dbReference>
<dbReference type="Pfam" id="PF02653">
    <property type="entry name" value="BPD_transp_2"/>
    <property type="match status" value="1"/>
</dbReference>
<name>A0A060JHB2_9MICO</name>
<feature type="transmembrane region" description="Helical" evidence="6">
    <location>
        <begin position="12"/>
        <end position="34"/>
    </location>
</feature>
<evidence type="ECO:0000256" key="2">
    <source>
        <dbReference type="ARBA" id="ARBA00022475"/>
    </source>
</evidence>
<protein>
    <submittedName>
        <fullName evidence="7">ABC-type uncharacterized transport system, permease component</fullName>
    </submittedName>
</protein>
<dbReference type="CDD" id="cd06580">
    <property type="entry name" value="TM_PBP1_transp_TpRbsC_like"/>
    <property type="match status" value="1"/>
</dbReference>
<keyword evidence="8" id="KW-1185">Reference proteome</keyword>
<dbReference type="PANTHER" id="PTHR47089:SF1">
    <property type="entry name" value="GUANOSINE ABC TRANSPORTER PERMEASE PROTEIN NUPP"/>
    <property type="match status" value="1"/>
</dbReference>
<feature type="transmembrane region" description="Helical" evidence="6">
    <location>
        <begin position="173"/>
        <end position="191"/>
    </location>
</feature>
<comment type="subcellular location">
    <subcellularLocation>
        <location evidence="1">Cell membrane</location>
        <topology evidence="1">Multi-pass membrane protein</topology>
    </subcellularLocation>
</comment>
<dbReference type="KEGG" id="rla:Rhola_00011490"/>
<keyword evidence="4 6" id="KW-1133">Transmembrane helix</keyword>
<feature type="transmembrane region" description="Helical" evidence="6">
    <location>
        <begin position="264"/>
        <end position="286"/>
    </location>
</feature>
<keyword evidence="3 6" id="KW-0812">Transmembrane</keyword>
<dbReference type="PANTHER" id="PTHR47089">
    <property type="entry name" value="ABC TRANSPORTER, PERMEASE PROTEIN"/>
    <property type="match status" value="1"/>
</dbReference>
<gene>
    <name evidence="7" type="ORF">Rhola_00011490</name>
</gene>
<feature type="transmembrane region" description="Helical" evidence="6">
    <location>
        <begin position="298"/>
        <end position="318"/>
    </location>
</feature>
<keyword evidence="2" id="KW-1003">Cell membrane</keyword>
<sequence>MNKLIKQIFNPSALVTVLAVLASFIIGGLLIAFANENVQTAAGYLFARPADFFLAVWNSVFGAYDALFRGSIFNYKALDTIGMIKPLTETLSYATPITLAGLGMAVAFRSGLFNIGGTGQIIFGAMGAAWVGFSFDLPAYIHLPLAVFAGVVASALFGGFVGFLKAATGANEVIVTIMMNYIAGLLLFYVLTTPLFQAPGATNPISPEIVESAKYWRFMGDNFRINASFFVMLAMVATVWWLLNRSSVGFQFRALGHNPNAAKVAGINIGFNYILVMAISGALAGLAGTSQVLGAEKFLTPSVAASFGFDAITVALLGRSKPLGVLAAGILFGALRAGAVIMQANQKVPIDIVLIVQSLVVLFIAAPPLVRLMFGLRDPEKKSAKKAVKPESKGVAA</sequence>
<dbReference type="EMBL" id="CP007490">
    <property type="protein sequence ID" value="AIC47942.1"/>
    <property type="molecule type" value="Genomic_DNA"/>
</dbReference>
<dbReference type="InterPro" id="IPR001851">
    <property type="entry name" value="ABC_transp_permease"/>
</dbReference>
<dbReference type="Proteomes" id="UP000067708">
    <property type="component" value="Chromosome"/>
</dbReference>
<feature type="transmembrane region" description="Helical" evidence="6">
    <location>
        <begin position="46"/>
        <end position="67"/>
    </location>
</feature>
<feature type="transmembrane region" description="Helical" evidence="6">
    <location>
        <begin position="223"/>
        <end position="243"/>
    </location>
</feature>
<dbReference type="PATRIC" id="fig|529884.3.peg.1108"/>
<evidence type="ECO:0000256" key="6">
    <source>
        <dbReference type="SAM" id="Phobius"/>
    </source>
</evidence>
<feature type="transmembrane region" description="Helical" evidence="6">
    <location>
        <begin position="350"/>
        <end position="374"/>
    </location>
</feature>